<evidence type="ECO:0000256" key="4">
    <source>
        <dbReference type="ARBA" id="ARBA00022692"/>
    </source>
</evidence>
<evidence type="ECO:0000256" key="5">
    <source>
        <dbReference type="ARBA" id="ARBA00022989"/>
    </source>
</evidence>
<dbReference type="PANTHER" id="PTHR43744:SF12">
    <property type="entry name" value="ABC TRANSPORTER PERMEASE PROTEIN MG189-RELATED"/>
    <property type="match status" value="1"/>
</dbReference>
<evidence type="ECO:0000256" key="2">
    <source>
        <dbReference type="ARBA" id="ARBA00022448"/>
    </source>
</evidence>
<evidence type="ECO:0000256" key="3">
    <source>
        <dbReference type="ARBA" id="ARBA00022475"/>
    </source>
</evidence>
<name>A0ABU0R8I8_9MICO</name>
<dbReference type="SUPFAM" id="SSF161098">
    <property type="entry name" value="MetI-like"/>
    <property type="match status" value="1"/>
</dbReference>
<keyword evidence="6 7" id="KW-0472">Membrane</keyword>
<evidence type="ECO:0000256" key="7">
    <source>
        <dbReference type="RuleBase" id="RU363032"/>
    </source>
</evidence>
<organism evidence="10 11">
    <name type="scientific">Agromyces ramosus</name>
    <dbReference type="NCBI Taxonomy" id="33879"/>
    <lineage>
        <taxon>Bacteria</taxon>
        <taxon>Bacillati</taxon>
        <taxon>Actinomycetota</taxon>
        <taxon>Actinomycetes</taxon>
        <taxon>Micrococcales</taxon>
        <taxon>Microbacteriaceae</taxon>
        <taxon>Agromyces</taxon>
    </lineage>
</organism>
<feature type="region of interest" description="Disordered" evidence="8">
    <location>
        <begin position="1"/>
        <end position="43"/>
    </location>
</feature>
<feature type="transmembrane region" description="Helical" evidence="7">
    <location>
        <begin position="219"/>
        <end position="244"/>
    </location>
</feature>
<dbReference type="Proteomes" id="UP001239083">
    <property type="component" value="Unassembled WGS sequence"/>
</dbReference>
<dbReference type="Gene3D" id="1.10.3720.10">
    <property type="entry name" value="MetI-like"/>
    <property type="match status" value="1"/>
</dbReference>
<dbReference type="InterPro" id="IPR035906">
    <property type="entry name" value="MetI-like_sf"/>
</dbReference>
<reference evidence="10 11" key="1">
    <citation type="submission" date="2023-07" db="EMBL/GenBank/DDBJ databases">
        <title>Comparative genomics of wheat-associated soil bacteria to identify genetic determinants of phenazine resistance.</title>
        <authorList>
            <person name="Mouncey N."/>
        </authorList>
    </citation>
    <scope>NUCLEOTIDE SEQUENCE [LARGE SCALE GENOMIC DNA]</scope>
    <source>
        <strain evidence="10 11">V3I3</strain>
    </source>
</reference>
<gene>
    <name evidence="10" type="ORF">QFZ26_001086</name>
</gene>
<feature type="transmembrane region" description="Helical" evidence="7">
    <location>
        <begin position="144"/>
        <end position="165"/>
    </location>
</feature>
<keyword evidence="5 7" id="KW-1133">Transmembrane helix</keyword>
<evidence type="ECO:0000313" key="11">
    <source>
        <dbReference type="Proteomes" id="UP001239083"/>
    </source>
</evidence>
<keyword evidence="4 7" id="KW-0812">Transmembrane</keyword>
<feature type="domain" description="ABC transmembrane type-1" evidence="9">
    <location>
        <begin position="109"/>
        <end position="307"/>
    </location>
</feature>
<keyword evidence="10" id="KW-0762">Sugar transport</keyword>
<keyword evidence="2 7" id="KW-0813">Transport</keyword>
<feature type="transmembrane region" description="Helical" evidence="7">
    <location>
        <begin position="289"/>
        <end position="307"/>
    </location>
</feature>
<evidence type="ECO:0000313" key="10">
    <source>
        <dbReference type="EMBL" id="MDQ0893531.1"/>
    </source>
</evidence>
<comment type="subcellular location">
    <subcellularLocation>
        <location evidence="1 7">Cell membrane</location>
        <topology evidence="1 7">Multi-pass membrane protein</topology>
    </subcellularLocation>
</comment>
<evidence type="ECO:0000256" key="8">
    <source>
        <dbReference type="SAM" id="MobiDB-lite"/>
    </source>
</evidence>
<accession>A0ABU0R8I8</accession>
<proteinExistence type="inferred from homology"/>
<comment type="caution">
    <text evidence="10">The sequence shown here is derived from an EMBL/GenBank/DDBJ whole genome shotgun (WGS) entry which is preliminary data.</text>
</comment>
<protein>
    <submittedName>
        <fullName evidence="10">Multiple sugar transport system permease protein</fullName>
    </submittedName>
</protein>
<keyword evidence="11" id="KW-1185">Reference proteome</keyword>
<comment type="similarity">
    <text evidence="7">Belongs to the binding-protein-dependent transport system permease family.</text>
</comment>
<evidence type="ECO:0000259" key="9">
    <source>
        <dbReference type="PROSITE" id="PS50928"/>
    </source>
</evidence>
<dbReference type="PANTHER" id="PTHR43744">
    <property type="entry name" value="ABC TRANSPORTER PERMEASE PROTEIN MG189-RELATED-RELATED"/>
    <property type="match status" value="1"/>
</dbReference>
<dbReference type="Pfam" id="PF00528">
    <property type="entry name" value="BPD_transp_1"/>
    <property type="match status" value="1"/>
</dbReference>
<dbReference type="RefSeq" id="WP_307040023.1">
    <property type="nucleotide sequence ID" value="NZ_JAUSYY010000001.1"/>
</dbReference>
<evidence type="ECO:0000256" key="6">
    <source>
        <dbReference type="ARBA" id="ARBA00023136"/>
    </source>
</evidence>
<evidence type="ECO:0000256" key="1">
    <source>
        <dbReference type="ARBA" id="ARBA00004651"/>
    </source>
</evidence>
<feature type="transmembrane region" description="Helical" evidence="7">
    <location>
        <begin position="109"/>
        <end position="132"/>
    </location>
</feature>
<dbReference type="EMBL" id="JAUSYY010000001">
    <property type="protein sequence ID" value="MDQ0893531.1"/>
    <property type="molecule type" value="Genomic_DNA"/>
</dbReference>
<dbReference type="InterPro" id="IPR000515">
    <property type="entry name" value="MetI-like"/>
</dbReference>
<sequence length="322" mass="34565">MTTAMHGSQVEETDASGAALRDTASGSQTYLPAASARRRRSRRESSQVGSQVFLMLLTIAFLAPVAWAVVSAFKPAVEIIRDPLGFDPSQFTVDNFVAMFGDVPLASGFLNTAVVLVLKGAITMFFAPLAGYAFAKYDFPGKNVLFGTVLLTLMLPTIVLIIPLLLEMKEFGWVNTYQALILPGAIDAFAIFWMRQVISAVPDELLDAARVDGCGEFGIFWRIVVPVIRPGLAGLAVLTVMNIYNDFVWPVVVTTSDTMQTLQVVLSTLAQNISGNTIGADYATITGELLAASSVALVPLLIIFIVLQKHFINGILAGSVKG</sequence>
<feature type="transmembrane region" description="Helical" evidence="7">
    <location>
        <begin position="177"/>
        <end position="198"/>
    </location>
</feature>
<keyword evidence="3" id="KW-1003">Cell membrane</keyword>
<feature type="transmembrane region" description="Helical" evidence="7">
    <location>
        <begin position="48"/>
        <end position="70"/>
    </location>
</feature>
<dbReference type="PROSITE" id="PS50928">
    <property type="entry name" value="ABC_TM1"/>
    <property type="match status" value="1"/>
</dbReference>
<dbReference type="CDD" id="cd06261">
    <property type="entry name" value="TM_PBP2"/>
    <property type="match status" value="1"/>
</dbReference>